<protein>
    <submittedName>
        <fullName evidence="2">3-demethylubiquinone-9 3-methyltransferase</fullName>
    </submittedName>
</protein>
<dbReference type="Pfam" id="PF06983">
    <property type="entry name" value="3-dmu-9_3-mt"/>
    <property type="match status" value="1"/>
</dbReference>
<accession>A0A0P1GNW5</accession>
<dbReference type="InterPro" id="IPR028973">
    <property type="entry name" value="PhnB-like"/>
</dbReference>
<keyword evidence="2" id="KW-0808">Transferase</keyword>
<dbReference type="GO" id="GO:0008168">
    <property type="term" value="F:methyltransferase activity"/>
    <property type="evidence" value="ECO:0007669"/>
    <property type="project" value="UniProtKB-KW"/>
</dbReference>
<organism evidence="2 3">
    <name type="scientific">Thalassovita mediterranea</name>
    <dbReference type="NCBI Taxonomy" id="340021"/>
    <lineage>
        <taxon>Bacteria</taxon>
        <taxon>Pseudomonadati</taxon>
        <taxon>Pseudomonadota</taxon>
        <taxon>Alphaproteobacteria</taxon>
        <taxon>Rhodobacterales</taxon>
        <taxon>Roseobacteraceae</taxon>
        <taxon>Thalassovita</taxon>
    </lineage>
</organism>
<name>A0A0P1GNW5_9RHOB</name>
<keyword evidence="2" id="KW-0489">Methyltransferase</keyword>
<dbReference type="STRING" id="340021.TM5383_01429"/>
<gene>
    <name evidence="2" type="ORF">TM5383_01429</name>
</gene>
<feature type="domain" description="PhnB-like" evidence="1">
    <location>
        <begin position="3"/>
        <end position="129"/>
    </location>
</feature>
<dbReference type="InterPro" id="IPR029068">
    <property type="entry name" value="Glyas_Bleomycin-R_OHBP_Dase"/>
</dbReference>
<keyword evidence="2" id="KW-0830">Ubiquinone</keyword>
<dbReference type="EMBL" id="CYSF01000006">
    <property type="protein sequence ID" value="CUH84222.1"/>
    <property type="molecule type" value="Genomic_DNA"/>
</dbReference>
<sequence length="138" mass="15198">MTFTPYLYFDGQAEAALRYYAEVFGATDLTLMPYHEAPEPEGLPKSDHIMYGHIMLGDACLMASDVMPGTKAGPQQAVAINFPVETVEEGQHLFDRLCEGGAVTMPYGPVFYSKAFGMVKDRFGTHWMIGVPPEEPDA</sequence>
<dbReference type="AlphaFoldDB" id="A0A0P1GNW5"/>
<evidence type="ECO:0000313" key="3">
    <source>
        <dbReference type="Proteomes" id="UP000051681"/>
    </source>
</evidence>
<dbReference type="Gene3D" id="3.10.180.10">
    <property type="entry name" value="2,3-Dihydroxybiphenyl 1,2-Dioxygenase, domain 1"/>
    <property type="match status" value="1"/>
</dbReference>
<dbReference type="GO" id="GO:0032259">
    <property type="term" value="P:methylation"/>
    <property type="evidence" value="ECO:0007669"/>
    <property type="project" value="UniProtKB-KW"/>
</dbReference>
<keyword evidence="3" id="KW-1185">Reference proteome</keyword>
<dbReference type="CDD" id="cd06588">
    <property type="entry name" value="PhnB_like"/>
    <property type="match status" value="1"/>
</dbReference>
<evidence type="ECO:0000313" key="2">
    <source>
        <dbReference type="EMBL" id="CUH84222.1"/>
    </source>
</evidence>
<dbReference type="SUPFAM" id="SSF54593">
    <property type="entry name" value="Glyoxalase/Bleomycin resistance protein/Dihydroxybiphenyl dioxygenase"/>
    <property type="match status" value="1"/>
</dbReference>
<dbReference type="PANTHER" id="PTHR33990:SF1">
    <property type="entry name" value="PROTEIN YJDN"/>
    <property type="match status" value="1"/>
</dbReference>
<reference evidence="2 3" key="1">
    <citation type="submission" date="2015-09" db="EMBL/GenBank/DDBJ databases">
        <authorList>
            <consortium name="Swine Surveillance"/>
        </authorList>
    </citation>
    <scope>NUCLEOTIDE SEQUENCE [LARGE SCALE GENOMIC DNA]</scope>
    <source>
        <strain evidence="2 3">CECT 8383</strain>
    </source>
</reference>
<proteinExistence type="predicted"/>
<dbReference type="RefSeq" id="WP_159438550.1">
    <property type="nucleotide sequence ID" value="NZ_FTNX01000001.1"/>
</dbReference>
<dbReference type="PANTHER" id="PTHR33990">
    <property type="entry name" value="PROTEIN YJDN-RELATED"/>
    <property type="match status" value="1"/>
</dbReference>
<dbReference type="Proteomes" id="UP000051681">
    <property type="component" value="Unassembled WGS sequence"/>
</dbReference>
<evidence type="ECO:0000259" key="1">
    <source>
        <dbReference type="Pfam" id="PF06983"/>
    </source>
</evidence>